<dbReference type="InterPro" id="IPR005546">
    <property type="entry name" value="Autotransporte_beta"/>
</dbReference>
<accession>E0SBU3</accession>
<dbReference type="InterPro" id="IPR036709">
    <property type="entry name" value="Autotransporte_beta_dom_sf"/>
</dbReference>
<keyword evidence="2 8" id="KW-0645">Protease</keyword>
<dbReference type="InterPro" id="IPR011050">
    <property type="entry name" value="Pectin_lyase_fold/virulence"/>
</dbReference>
<dbReference type="eggNOG" id="COG1404">
    <property type="taxonomic scope" value="Bacteria"/>
</dbReference>
<evidence type="ECO:0000256" key="6">
    <source>
        <dbReference type="PROSITE-ProRule" id="PRU01240"/>
    </source>
</evidence>
<dbReference type="GO" id="GO:0004252">
    <property type="term" value="F:serine-type endopeptidase activity"/>
    <property type="evidence" value="ECO:0007669"/>
    <property type="project" value="InterPro"/>
</dbReference>
<evidence type="ECO:0000313" key="9">
    <source>
        <dbReference type="Proteomes" id="UP000006859"/>
    </source>
</evidence>
<dbReference type="EMBL" id="CP002038">
    <property type="protein sequence ID" value="ADM97241.1"/>
    <property type="molecule type" value="Genomic_DNA"/>
</dbReference>
<dbReference type="Gene3D" id="3.40.50.200">
    <property type="entry name" value="Peptidase S8/S53 domain"/>
    <property type="match status" value="1"/>
</dbReference>
<dbReference type="SUPFAM" id="SSF103515">
    <property type="entry name" value="Autotransporter"/>
    <property type="match status" value="1"/>
</dbReference>
<dbReference type="GO" id="GO:0006508">
    <property type="term" value="P:proteolysis"/>
    <property type="evidence" value="ECO:0007669"/>
    <property type="project" value="UniProtKB-KW"/>
</dbReference>
<dbReference type="InterPro" id="IPR036852">
    <property type="entry name" value="Peptidase_S8/S53_dom_sf"/>
</dbReference>
<dbReference type="Gene3D" id="2.40.128.130">
    <property type="entry name" value="Autotransporter beta-domain"/>
    <property type="match status" value="1"/>
</dbReference>
<protein>
    <submittedName>
        <fullName evidence="8">Serine protease</fullName>
        <ecNumber evidence="8">3.4.21.-</ecNumber>
    </submittedName>
</protein>
<dbReference type="SMART" id="SM00869">
    <property type="entry name" value="Autotransporter"/>
    <property type="match status" value="1"/>
</dbReference>
<dbReference type="eggNOG" id="COG4625">
    <property type="taxonomic scope" value="Bacteria"/>
</dbReference>
<dbReference type="InterPro" id="IPR013425">
    <property type="entry name" value="Autotrns_rpt"/>
</dbReference>
<dbReference type="HOGENOM" id="CLU_288319_0_0_6"/>
<dbReference type="PRINTS" id="PR00723">
    <property type="entry name" value="SUBTILISIN"/>
</dbReference>
<evidence type="ECO:0000256" key="2">
    <source>
        <dbReference type="ARBA" id="ARBA00022670"/>
    </source>
</evidence>
<dbReference type="Pfam" id="PF03797">
    <property type="entry name" value="Autotransporter"/>
    <property type="match status" value="1"/>
</dbReference>
<dbReference type="InterPro" id="IPR034061">
    <property type="entry name" value="Peptidases_S8_Autotransporter"/>
</dbReference>
<name>E0SBU3_DICD3</name>
<evidence type="ECO:0000256" key="4">
    <source>
        <dbReference type="ARBA" id="ARBA00022801"/>
    </source>
</evidence>
<evidence type="ECO:0000256" key="5">
    <source>
        <dbReference type="ARBA" id="ARBA00022825"/>
    </source>
</evidence>
<dbReference type="PANTHER" id="PTHR43806:SF11">
    <property type="entry name" value="CEREVISIN-RELATED"/>
    <property type="match status" value="1"/>
</dbReference>
<dbReference type="PROSITE" id="PS00138">
    <property type="entry name" value="SUBTILASE_SER"/>
    <property type="match status" value="1"/>
</dbReference>
<dbReference type="SUPFAM" id="SSF52743">
    <property type="entry name" value="Subtilisin-like"/>
    <property type="match status" value="1"/>
</dbReference>
<keyword evidence="4 8" id="KW-0378">Hydrolase</keyword>
<evidence type="ECO:0000313" key="8">
    <source>
        <dbReference type="EMBL" id="ADM97241.1"/>
    </source>
</evidence>
<dbReference type="CDD" id="cd04848">
    <property type="entry name" value="Peptidases_S8_Autotransporter_serine_protease_like"/>
    <property type="match status" value="1"/>
</dbReference>
<comment type="similarity">
    <text evidence="1 6">Belongs to the peptidase S8 family.</text>
</comment>
<evidence type="ECO:0000256" key="1">
    <source>
        <dbReference type="ARBA" id="ARBA00011073"/>
    </source>
</evidence>
<evidence type="ECO:0000259" key="7">
    <source>
        <dbReference type="PROSITE" id="PS51208"/>
    </source>
</evidence>
<dbReference type="InterPro" id="IPR000209">
    <property type="entry name" value="Peptidase_S8/S53_dom"/>
</dbReference>
<dbReference type="Pfam" id="PF12951">
    <property type="entry name" value="PATR"/>
    <property type="match status" value="1"/>
</dbReference>
<evidence type="ECO:0000256" key="3">
    <source>
        <dbReference type="ARBA" id="ARBA00022729"/>
    </source>
</evidence>
<gene>
    <name evidence="8" type="ordered locus">Dda3937_03393</name>
</gene>
<dbReference type="InterPro" id="IPR023828">
    <property type="entry name" value="Peptidase_S8_Ser-AS"/>
</dbReference>
<feature type="domain" description="Autotransporter" evidence="7">
    <location>
        <begin position="786"/>
        <end position="1063"/>
    </location>
</feature>
<dbReference type="PROSITE" id="PS51892">
    <property type="entry name" value="SUBTILASE"/>
    <property type="match status" value="1"/>
</dbReference>
<dbReference type="AlphaFoldDB" id="E0SBU3"/>
<dbReference type="EC" id="3.4.21.-" evidence="8"/>
<dbReference type="KEGG" id="ddd:Dda3937_03393"/>
<keyword evidence="5" id="KW-0720">Serine protease</keyword>
<dbReference type="InterPro" id="IPR015500">
    <property type="entry name" value="Peptidase_S8_subtilisin-rel"/>
</dbReference>
<keyword evidence="9" id="KW-1185">Reference proteome</keyword>
<reference evidence="8 9" key="1">
    <citation type="journal article" date="2011" name="J. Bacteriol.">
        <title>Genome sequence of the plant-pathogenic bacterium Dickeya dadantii 3937.</title>
        <authorList>
            <person name="Glasner J.D."/>
            <person name="Yang C.H."/>
            <person name="Reverchon S."/>
            <person name="Hugouvieux-Cotte-Pattat N."/>
            <person name="Condemine G."/>
            <person name="Bohin J.P."/>
            <person name="Van Gijsegem F."/>
            <person name="Yang S."/>
            <person name="Franza T."/>
            <person name="Expert D."/>
            <person name="Plunkett G. III"/>
            <person name="San Francisco M.J."/>
            <person name="Charkowski A.O."/>
            <person name="Py B."/>
            <person name="Bell K."/>
            <person name="Rauscher L."/>
            <person name="Rodriguez-Palenzuela P."/>
            <person name="Toussaint A."/>
            <person name="Holeva M.C."/>
            <person name="He S.Y."/>
            <person name="Douet V."/>
            <person name="Boccara M."/>
            <person name="Blanco C."/>
            <person name="Toth I."/>
            <person name="Anderson B.D."/>
            <person name="Biehl B.S."/>
            <person name="Mau B."/>
            <person name="Flynn S.M."/>
            <person name="Barras F."/>
            <person name="Lindeberg M."/>
            <person name="Birch P.R."/>
            <person name="Tsuyumu S."/>
            <person name="Shi X."/>
            <person name="Hibbing M."/>
            <person name="Yap M.N."/>
            <person name="Carpentier M."/>
            <person name="Dassa E."/>
            <person name="Umehara M."/>
            <person name="Kim J.F."/>
            <person name="Rusch M."/>
            <person name="Soni P."/>
            <person name="Mayhew G.F."/>
            <person name="Fouts D.E."/>
            <person name="Gill S.R."/>
            <person name="Blattner F.R."/>
            <person name="Keen N.T."/>
            <person name="Perna N.T."/>
        </authorList>
    </citation>
    <scope>NUCLEOTIDE SEQUENCE [LARGE SCALE GENOMIC DNA]</scope>
    <source>
        <strain evidence="8 9">3937</strain>
    </source>
</reference>
<dbReference type="STRING" id="198628.Dda3937_03393"/>
<dbReference type="PANTHER" id="PTHR43806">
    <property type="entry name" value="PEPTIDASE S8"/>
    <property type="match status" value="1"/>
</dbReference>
<dbReference type="PROSITE" id="PS51208">
    <property type="entry name" value="AUTOTRANSPORTER"/>
    <property type="match status" value="1"/>
</dbReference>
<dbReference type="Proteomes" id="UP000006859">
    <property type="component" value="Chromosome"/>
</dbReference>
<keyword evidence="3" id="KW-0732">Signal</keyword>
<dbReference type="InterPro" id="IPR050131">
    <property type="entry name" value="Peptidase_S8_subtilisin-like"/>
</dbReference>
<dbReference type="Pfam" id="PF00082">
    <property type="entry name" value="Peptidase_S8"/>
    <property type="match status" value="1"/>
</dbReference>
<organism evidence="8 9">
    <name type="scientific">Dickeya dadantii (strain 3937)</name>
    <name type="common">Erwinia chrysanthemi (strain 3937)</name>
    <dbReference type="NCBI Taxonomy" id="198628"/>
    <lineage>
        <taxon>Bacteria</taxon>
        <taxon>Pseudomonadati</taxon>
        <taxon>Pseudomonadota</taxon>
        <taxon>Gammaproteobacteria</taxon>
        <taxon>Enterobacterales</taxon>
        <taxon>Pectobacteriaceae</taxon>
        <taxon>Dickeya</taxon>
    </lineage>
</organism>
<comment type="caution">
    <text evidence="6">Lacks conserved residue(s) required for the propagation of feature annotation.</text>
</comment>
<sequence length="1063" mass="112487">MRFYYSFIARMCYMRMTFNTLGFSYARRPVVFHRIKTDFHHSGNAKDKKRFKKRLVTVLLLAQLAGTVLHPVLAATAEDFRTREYMRNGAALDSIHAADAYALGYSGAGVTVGIINRVGDLSGNDEFNGKVDAGSHWVSDPSSASPHGYWVAGVIGAERNGVGMQGVAYNSNLLTLGTDNSINDLFQGMVDMTNRPDVKIISNSWNFLFYPDQLSSYSAAMQDLLLNTVVSAYTSAADVLASQGQLMVMSAGNEGHLTPALFAALPTVLDNNGLQDNIANTWINVMAYDPSQPTSSAAFIATFSNLAQGATDYSLLAPGVNVITTSSNNTFVRINGTSFASPYVAGVGALVSQAFPYMSGKQIADVLLSTATPLTGSNLPKAVVLANEQYDENQSLTGTAVKVYATHTGITFTDDELTTLISSLKIKSPYDGMTDDQVRAAILSAAADQNITVMSQNDYQALFGQGVVNAFKAVQGPGVLNAKRLVDSDLSSGTFGGNFALYSIDTKGIDSTWSNDIGQVKNTASGSVLSGLDVGLRKQGAGTLYLTGNDTFAGPTVVEGGKLIVGKVAGGTGSLAGDAWVQSGAVLGGHGVINGSVVVQNGGTLSPGNSVGTLTVGNVRFDSGSIYEFEIDPQGNADQLVVANNAQLAGTVKLVGQTTGHLGDRFALVQVGGTLTGAFDKLESVNNSLFLADALSYNPQSAFVSVVRNNVRFSDVAQTANQSAVANAIDNQSGTAVLSAIADLQDADSARRAFDNLNGEFYATARNALIQNSRSIRDTLNSTMSGAGKGAEPWVSSWGYDGRQDGDGAQAGMKYNGYGLLLGNGGHVGEQGALGFAVGAEKGRITMDDRASRGDLSAYHAGVYLSGRALALDLRSGLSYSYITLDNQRDINVSGLNGQATGDYRANLAQGFVEASHRFDFFNTLSVEPYGNTAWVWLQNQSGQESGNGAALAYDKDTTHTAFATGGLRLKVRPLSRLPVSLYGDIGYQRRLIRDDNQVRLRFVSGGDAFTTEGLPLADNTRLMRAGVAVDFSRNVHLSLGYQGDRATRVKDDSAQALFSMAF</sequence>
<dbReference type="PATRIC" id="fig|198628.6.peg.1039"/>
<proteinExistence type="inferred from homology"/>
<dbReference type="SUPFAM" id="SSF51126">
    <property type="entry name" value="Pectin lyase-like"/>
    <property type="match status" value="1"/>
</dbReference>
<dbReference type="NCBIfam" id="TIGR02601">
    <property type="entry name" value="autotrns_rpt"/>
    <property type="match status" value="1"/>
</dbReference>